<reference evidence="3 4" key="1">
    <citation type="submission" date="2014-01" db="EMBL/GenBank/DDBJ databases">
        <title>Sulfitobacter sp. H3 (MCCC 1A00686) Genome Sequencing.</title>
        <authorList>
            <person name="Lai Q."/>
            <person name="Hong Z."/>
        </authorList>
    </citation>
    <scope>NUCLEOTIDE SEQUENCE [LARGE SCALE GENOMIC DNA]</scope>
    <source>
        <strain evidence="3 4">H3</strain>
    </source>
</reference>
<dbReference type="AlphaFoldDB" id="A0A073IXJ0"/>
<feature type="transmembrane region" description="Helical" evidence="1">
    <location>
        <begin position="114"/>
        <end position="137"/>
    </location>
</feature>
<evidence type="ECO:0000259" key="2">
    <source>
        <dbReference type="Pfam" id="PF07331"/>
    </source>
</evidence>
<keyword evidence="1" id="KW-0472">Membrane</keyword>
<dbReference type="RefSeq" id="WP_037930518.1">
    <property type="nucleotide sequence ID" value="NZ_CP054599.1"/>
</dbReference>
<evidence type="ECO:0000313" key="4">
    <source>
        <dbReference type="Proteomes" id="UP000027746"/>
    </source>
</evidence>
<dbReference type="Pfam" id="PF07331">
    <property type="entry name" value="TctB"/>
    <property type="match status" value="1"/>
</dbReference>
<dbReference type="Proteomes" id="UP000027746">
    <property type="component" value="Unassembled WGS sequence"/>
</dbReference>
<dbReference type="GeneID" id="68868332"/>
<comment type="caution">
    <text evidence="3">The sequence shown here is derived from an EMBL/GenBank/DDBJ whole genome shotgun (WGS) entry which is preliminary data.</text>
</comment>
<proteinExistence type="predicted"/>
<organism evidence="3 4">
    <name type="scientific">Pseudosulfitobacter pseudonitzschiae</name>
    <dbReference type="NCBI Taxonomy" id="1402135"/>
    <lineage>
        <taxon>Bacteria</taxon>
        <taxon>Pseudomonadati</taxon>
        <taxon>Pseudomonadota</taxon>
        <taxon>Alphaproteobacteria</taxon>
        <taxon>Rhodobacterales</taxon>
        <taxon>Roseobacteraceae</taxon>
        <taxon>Pseudosulfitobacter</taxon>
    </lineage>
</organism>
<feature type="transmembrane region" description="Helical" evidence="1">
    <location>
        <begin position="36"/>
        <end position="54"/>
    </location>
</feature>
<evidence type="ECO:0000256" key="1">
    <source>
        <dbReference type="SAM" id="Phobius"/>
    </source>
</evidence>
<evidence type="ECO:0000313" key="3">
    <source>
        <dbReference type="EMBL" id="KEJ94186.1"/>
    </source>
</evidence>
<keyword evidence="1" id="KW-1133">Transmembrane helix</keyword>
<keyword evidence="1" id="KW-0812">Transmembrane</keyword>
<dbReference type="OrthoDB" id="5519430at2"/>
<protein>
    <submittedName>
        <fullName evidence="3">Membrane protein</fullName>
    </submittedName>
</protein>
<accession>A0A073IXJ0</accession>
<feature type="domain" description="DUF1468" evidence="2">
    <location>
        <begin position="6"/>
        <end position="136"/>
    </location>
</feature>
<dbReference type="EMBL" id="JAMD01000017">
    <property type="protein sequence ID" value="KEJ94186.1"/>
    <property type="molecule type" value="Genomic_DNA"/>
</dbReference>
<dbReference type="InterPro" id="IPR009936">
    <property type="entry name" value="DUF1468"/>
</dbReference>
<gene>
    <name evidence="3" type="ORF">SUH3_08010</name>
</gene>
<keyword evidence="4" id="KW-1185">Reference proteome</keyword>
<sequence length="143" mass="14679">MSDRIFGVVGILLAIGFAFAALAIEESFLSDAVGPKAFPLIIAAILGLSSLAIALKPDASPAWPSLGRLAEILAAAVVMILYAELLPELGFIIATCFAAGYLTWRLGSGFLASVATGVGTSVGIYVIFHLVLGLSLARGPLGF</sequence>
<name>A0A073IXJ0_9RHOB</name>